<comment type="similarity">
    <text evidence="7 8">Belongs to the IspF family.</text>
</comment>
<dbReference type="InterPro" id="IPR036571">
    <property type="entry name" value="MECDP_synthase_sf"/>
</dbReference>
<dbReference type="GO" id="GO:0008685">
    <property type="term" value="F:2-C-methyl-D-erythritol 2,4-cyclodiphosphate synthase activity"/>
    <property type="evidence" value="ECO:0007669"/>
    <property type="project" value="UniProtKB-UniRule"/>
</dbReference>
<keyword evidence="11" id="KW-1185">Reference proteome</keyword>
<keyword evidence="5 7" id="KW-0414">Isoprene biosynthesis</keyword>
<dbReference type="HAMAP" id="MF_00107">
    <property type="entry name" value="IspF"/>
    <property type="match status" value="1"/>
</dbReference>
<dbReference type="PANTHER" id="PTHR43181">
    <property type="entry name" value="2-C-METHYL-D-ERYTHRITOL 2,4-CYCLODIPHOSPHATE SYNTHASE, CHLOROPLASTIC"/>
    <property type="match status" value="1"/>
</dbReference>
<evidence type="ECO:0000256" key="1">
    <source>
        <dbReference type="ARBA" id="ARBA00000200"/>
    </source>
</evidence>
<organism evidence="10 11">
    <name type="scientific">Thermoclostridium caenicola</name>
    <dbReference type="NCBI Taxonomy" id="659425"/>
    <lineage>
        <taxon>Bacteria</taxon>
        <taxon>Bacillati</taxon>
        <taxon>Bacillota</taxon>
        <taxon>Clostridia</taxon>
        <taxon>Eubacteriales</taxon>
        <taxon>Oscillospiraceae</taxon>
        <taxon>Thermoclostridium</taxon>
    </lineage>
</organism>
<feature type="binding site" evidence="7">
    <location>
        <position position="11"/>
    </location>
    <ligand>
        <name>a divalent metal cation</name>
        <dbReference type="ChEBI" id="CHEBI:60240"/>
    </ligand>
</feature>
<evidence type="ECO:0000256" key="4">
    <source>
        <dbReference type="ARBA" id="ARBA00022723"/>
    </source>
</evidence>
<evidence type="ECO:0000256" key="6">
    <source>
        <dbReference type="ARBA" id="ARBA00023239"/>
    </source>
</evidence>
<accession>A0A1M6C2U8</accession>
<dbReference type="GO" id="GO:0016114">
    <property type="term" value="P:terpenoid biosynthetic process"/>
    <property type="evidence" value="ECO:0007669"/>
    <property type="project" value="InterPro"/>
</dbReference>
<feature type="binding site" evidence="7">
    <location>
        <begin position="9"/>
        <end position="11"/>
    </location>
    <ligand>
        <name>4-CDP-2-C-methyl-D-erythritol 2-phosphate</name>
        <dbReference type="ChEBI" id="CHEBI:57919"/>
    </ligand>
</feature>
<comment type="subunit">
    <text evidence="7">Homotrimer.</text>
</comment>
<dbReference type="Gene3D" id="3.30.1330.50">
    <property type="entry name" value="2-C-methyl-D-erythritol 2,4-cyclodiphosphate synthase"/>
    <property type="match status" value="1"/>
</dbReference>
<evidence type="ECO:0000256" key="8">
    <source>
        <dbReference type="RuleBase" id="RU004395"/>
    </source>
</evidence>
<evidence type="ECO:0000256" key="7">
    <source>
        <dbReference type="HAMAP-Rule" id="MF_00107"/>
    </source>
</evidence>
<comment type="function">
    <text evidence="7">Involved in the biosynthesis of isopentenyl diphosphate (IPP) and dimethylallyl diphosphate (DMAPP), two major building blocks of isoprenoid compounds. Catalyzes the conversion of 4-diphosphocytidyl-2-C-methyl-D-erythritol 2-phosphate (CDP-ME2P) to 2-C-methyl-D-erythritol 2,4-cyclodiphosphate (ME-CPP) with a corresponding release of cytidine 5-monophosphate (CMP).</text>
</comment>
<dbReference type="NCBIfam" id="TIGR00151">
    <property type="entry name" value="ispF"/>
    <property type="match status" value="1"/>
</dbReference>
<dbReference type="EC" id="4.6.1.12" evidence="3 7"/>
<comment type="caution">
    <text evidence="7">Lacks conserved residue(s) required for the propagation of feature annotation.</text>
</comment>
<name>A0A1M6C2U8_9FIRM</name>
<comment type="pathway">
    <text evidence="2 7">Isoprenoid biosynthesis; isopentenyl diphosphate biosynthesis via DXP pathway; isopentenyl diphosphate from 1-deoxy-D-xylulose 5-phosphate: step 4/6.</text>
</comment>
<keyword evidence="6 7" id="KW-0456">Lyase</keyword>
<dbReference type="PANTHER" id="PTHR43181:SF1">
    <property type="entry name" value="2-C-METHYL-D-ERYTHRITOL 2,4-CYCLODIPHOSPHATE SYNTHASE, CHLOROPLASTIC"/>
    <property type="match status" value="1"/>
</dbReference>
<comment type="catalytic activity">
    <reaction evidence="1 7 8">
        <text>4-CDP-2-C-methyl-D-erythritol 2-phosphate = 2-C-methyl-D-erythritol 2,4-cyclic diphosphate + CMP</text>
        <dbReference type="Rhea" id="RHEA:23864"/>
        <dbReference type="ChEBI" id="CHEBI:57919"/>
        <dbReference type="ChEBI" id="CHEBI:58483"/>
        <dbReference type="ChEBI" id="CHEBI:60377"/>
        <dbReference type="EC" id="4.6.1.12"/>
    </reaction>
</comment>
<proteinExistence type="inferred from homology"/>
<protein>
    <recommendedName>
        <fullName evidence="3 7">2-C-methyl-D-erythritol 2,4-cyclodiphosphate synthase</fullName>
        <shortName evidence="7">MECDP-synthase</shortName>
        <shortName evidence="7">MECPP-synthase</shortName>
        <shortName evidence="7">MECPS</shortName>
        <ecNumber evidence="3 7">4.6.1.12</ecNumber>
    </recommendedName>
</protein>
<evidence type="ECO:0000256" key="2">
    <source>
        <dbReference type="ARBA" id="ARBA00004709"/>
    </source>
</evidence>
<feature type="domain" description="2-C-methyl-D-erythritol 2,4-cyclodiphosphate synthase" evidence="9">
    <location>
        <begin position="3"/>
        <end position="155"/>
    </location>
</feature>
<feature type="site" description="Transition state stabilizer" evidence="7">
    <location>
        <position position="135"/>
    </location>
</feature>
<dbReference type="Proteomes" id="UP000324781">
    <property type="component" value="Unassembled WGS sequence"/>
</dbReference>
<sequence>MIKVAIGQDSHRFEPEGSGKKLVLGGITIDGCPGLEGNSDADVVLHALTNAVSGITCVNILGEVADRMCREGITDSRAYLREALRHMKKEARILHVSISIEALRPKLSPHIERMRTSLAGLLGIEPGSIGITATTGEGLTEFGKGNGIFCTVILTADVPAE</sequence>
<gene>
    <name evidence="7" type="primary">ispF</name>
    <name evidence="10" type="ORF">SAMN05444373_100423</name>
</gene>
<keyword evidence="4 7" id="KW-0479">Metal-binding</keyword>
<dbReference type="AlphaFoldDB" id="A0A1M6C2U8"/>
<feature type="site" description="Transition state stabilizer" evidence="7">
    <location>
        <position position="38"/>
    </location>
</feature>
<evidence type="ECO:0000313" key="10">
    <source>
        <dbReference type="EMBL" id="SHI55141.1"/>
    </source>
</evidence>
<dbReference type="CDD" id="cd00554">
    <property type="entry name" value="MECDP_synthase"/>
    <property type="match status" value="1"/>
</dbReference>
<dbReference type="InterPro" id="IPR020555">
    <property type="entry name" value="MECDP_synthase_CS"/>
</dbReference>
<feature type="binding site" evidence="7">
    <location>
        <position position="144"/>
    </location>
    <ligand>
        <name>4-CDP-2-C-methyl-D-erythritol 2-phosphate</name>
        <dbReference type="ChEBI" id="CHEBI:57919"/>
    </ligand>
</feature>
<dbReference type="GO" id="GO:0046872">
    <property type="term" value="F:metal ion binding"/>
    <property type="evidence" value="ECO:0007669"/>
    <property type="project" value="UniProtKB-KW"/>
</dbReference>
<dbReference type="Pfam" id="PF02542">
    <property type="entry name" value="YgbB"/>
    <property type="match status" value="1"/>
</dbReference>
<dbReference type="InterPro" id="IPR003526">
    <property type="entry name" value="MECDP_synthase"/>
</dbReference>
<comment type="cofactor">
    <cofactor evidence="7">
        <name>a divalent metal cation</name>
        <dbReference type="ChEBI" id="CHEBI:60240"/>
    </cofactor>
    <text evidence="7">Binds 1 divalent metal cation per subunit.</text>
</comment>
<dbReference type="SUPFAM" id="SSF69765">
    <property type="entry name" value="IpsF-like"/>
    <property type="match status" value="1"/>
</dbReference>
<evidence type="ECO:0000259" key="9">
    <source>
        <dbReference type="Pfam" id="PF02542"/>
    </source>
</evidence>
<reference evidence="10 11" key="1">
    <citation type="submission" date="2016-11" db="EMBL/GenBank/DDBJ databases">
        <authorList>
            <person name="Varghese N."/>
            <person name="Submissions S."/>
        </authorList>
    </citation>
    <scope>NUCLEOTIDE SEQUENCE [LARGE SCALE GENOMIC DNA]</scope>
    <source>
        <strain evidence="10 11">DSM 19027</strain>
    </source>
</reference>
<evidence type="ECO:0000313" key="11">
    <source>
        <dbReference type="Proteomes" id="UP000324781"/>
    </source>
</evidence>
<dbReference type="PROSITE" id="PS01350">
    <property type="entry name" value="ISPF"/>
    <property type="match status" value="1"/>
</dbReference>
<feature type="binding site" evidence="7">
    <location>
        <begin position="134"/>
        <end position="137"/>
    </location>
    <ligand>
        <name>4-CDP-2-C-methyl-D-erythritol 2-phosphate</name>
        <dbReference type="ChEBI" id="CHEBI:57919"/>
    </ligand>
</feature>
<evidence type="ECO:0000256" key="3">
    <source>
        <dbReference type="ARBA" id="ARBA00012579"/>
    </source>
</evidence>
<dbReference type="UniPathway" id="UPA00056">
    <property type="reaction ID" value="UER00095"/>
</dbReference>
<feature type="binding site" evidence="7">
    <location>
        <position position="46"/>
    </location>
    <ligand>
        <name>a divalent metal cation</name>
        <dbReference type="ChEBI" id="CHEBI:60240"/>
    </ligand>
</feature>
<dbReference type="GO" id="GO:0019288">
    <property type="term" value="P:isopentenyl diphosphate biosynthetic process, methylerythritol 4-phosphate pathway"/>
    <property type="evidence" value="ECO:0007669"/>
    <property type="project" value="UniProtKB-UniRule"/>
</dbReference>
<dbReference type="EMBL" id="FQZP01000004">
    <property type="protein sequence ID" value="SHI55141.1"/>
    <property type="molecule type" value="Genomic_DNA"/>
</dbReference>
<feature type="binding site" evidence="7">
    <location>
        <position position="9"/>
    </location>
    <ligand>
        <name>a divalent metal cation</name>
        <dbReference type="ChEBI" id="CHEBI:60240"/>
    </ligand>
</feature>
<evidence type="ECO:0000256" key="5">
    <source>
        <dbReference type="ARBA" id="ARBA00023229"/>
    </source>
</evidence>